<dbReference type="Proteomes" id="UP001529510">
    <property type="component" value="Unassembled WGS sequence"/>
</dbReference>
<feature type="non-terminal residue" evidence="2">
    <location>
        <position position="84"/>
    </location>
</feature>
<proteinExistence type="predicted"/>
<gene>
    <name evidence="2" type="ORF">M9458_028311</name>
</gene>
<dbReference type="EMBL" id="JAMKFB020000014">
    <property type="protein sequence ID" value="KAL0175981.1"/>
    <property type="molecule type" value="Genomic_DNA"/>
</dbReference>
<reference evidence="2 3" key="1">
    <citation type="submission" date="2024-05" db="EMBL/GenBank/DDBJ databases">
        <title>Genome sequencing and assembly of Indian major carp, Cirrhinus mrigala (Hamilton, 1822).</title>
        <authorList>
            <person name="Mohindra V."/>
            <person name="Chowdhury L.M."/>
            <person name="Lal K."/>
            <person name="Jena J.K."/>
        </authorList>
    </citation>
    <scope>NUCLEOTIDE SEQUENCE [LARGE SCALE GENOMIC DNA]</scope>
    <source>
        <strain evidence="2">CM1030</strain>
        <tissue evidence="2">Blood</tissue>
    </source>
</reference>
<feature type="non-terminal residue" evidence="2">
    <location>
        <position position="1"/>
    </location>
</feature>
<dbReference type="AlphaFoldDB" id="A0ABD0PTL6"/>
<evidence type="ECO:0000313" key="3">
    <source>
        <dbReference type="Proteomes" id="UP001529510"/>
    </source>
</evidence>
<evidence type="ECO:0000256" key="1">
    <source>
        <dbReference type="SAM" id="MobiDB-lite"/>
    </source>
</evidence>
<organism evidence="2 3">
    <name type="scientific">Cirrhinus mrigala</name>
    <name type="common">Mrigala</name>
    <dbReference type="NCBI Taxonomy" id="683832"/>
    <lineage>
        <taxon>Eukaryota</taxon>
        <taxon>Metazoa</taxon>
        <taxon>Chordata</taxon>
        <taxon>Craniata</taxon>
        <taxon>Vertebrata</taxon>
        <taxon>Euteleostomi</taxon>
        <taxon>Actinopterygii</taxon>
        <taxon>Neopterygii</taxon>
        <taxon>Teleostei</taxon>
        <taxon>Ostariophysi</taxon>
        <taxon>Cypriniformes</taxon>
        <taxon>Cyprinidae</taxon>
        <taxon>Labeoninae</taxon>
        <taxon>Labeonini</taxon>
        <taxon>Cirrhinus</taxon>
    </lineage>
</organism>
<sequence length="84" mass="8501">LLHPSGSTLALCRSSSTMAFCIPALPRPLEPSAPVWPSGSSASPCLVGSPSLPRAPPPPDLSPLVGPLESSALLPPWLLPTSAP</sequence>
<evidence type="ECO:0000313" key="2">
    <source>
        <dbReference type="EMBL" id="KAL0175981.1"/>
    </source>
</evidence>
<accession>A0ABD0PTL6</accession>
<protein>
    <submittedName>
        <fullName evidence="2">Uncharacterized protein</fullName>
    </submittedName>
</protein>
<comment type="caution">
    <text evidence="2">The sequence shown here is derived from an EMBL/GenBank/DDBJ whole genome shotgun (WGS) entry which is preliminary data.</text>
</comment>
<keyword evidence="3" id="KW-1185">Reference proteome</keyword>
<name>A0ABD0PTL6_CIRMR</name>
<feature type="region of interest" description="Disordered" evidence="1">
    <location>
        <begin position="33"/>
        <end position="66"/>
    </location>
</feature>